<dbReference type="OrthoDB" id="2989771at2"/>
<accession>A0A5M4FI83</accession>
<gene>
    <name evidence="3" type="ORF">ESP70_002615</name>
</gene>
<keyword evidence="4" id="KW-1185">Reference proteome</keyword>
<dbReference type="Pfam" id="PF08239">
    <property type="entry name" value="SH3_3"/>
    <property type="match status" value="1"/>
</dbReference>
<dbReference type="Pfam" id="PF26571">
    <property type="entry name" value="VldE"/>
    <property type="match status" value="1"/>
</dbReference>
<dbReference type="Proteomes" id="UP000380867">
    <property type="component" value="Unassembled WGS sequence"/>
</dbReference>
<protein>
    <submittedName>
        <fullName evidence="3">SH3 domain-containing protein</fullName>
    </submittedName>
</protein>
<dbReference type="Gene3D" id="2.30.30.40">
    <property type="entry name" value="SH3 Domains"/>
    <property type="match status" value="1"/>
</dbReference>
<evidence type="ECO:0000313" key="3">
    <source>
        <dbReference type="EMBL" id="KAA1399672.1"/>
    </source>
</evidence>
<feature type="domain" description="ARB-07466-like C-terminal" evidence="2">
    <location>
        <begin position="236"/>
        <end position="334"/>
    </location>
</feature>
<name>A0A5M4FI83_9ACTN</name>
<dbReference type="AlphaFoldDB" id="A0A5M4FI83"/>
<dbReference type="InterPro" id="IPR003646">
    <property type="entry name" value="SH3-like_bac-type"/>
</dbReference>
<organism evidence="3 4">
    <name type="scientific">Aeromicrobium ginsengisoli</name>
    <dbReference type="NCBI Taxonomy" id="363867"/>
    <lineage>
        <taxon>Bacteria</taxon>
        <taxon>Bacillati</taxon>
        <taxon>Actinomycetota</taxon>
        <taxon>Actinomycetes</taxon>
        <taxon>Propionibacteriales</taxon>
        <taxon>Nocardioidaceae</taxon>
        <taxon>Aeromicrobium</taxon>
    </lineage>
</organism>
<sequence length="347" mass="36627">MPRAPSAPATLRCADSLSTAVRTSGTLNLPHRETSVTPVSGDVRIRCEPTHKVCFTRTLSQTFVYALGGPSVADLRHRHARKAPRRLHMSRAILPTAGLLSLAAAGALVVSHEGAAPTEAAAQPKQDLFAVSSSQKSTDISRSAERAPLTNEAAAEAKVTGVRYAVKGVDVHAAAKGSSPVLAKVASGETVEITGVTKGDWAQIIHKGLPRWVEAKSLAKEMPLGTSPCASGSSSERGLQPDTIKVHRAVCAKFPSIVRYGGVSGRGEHATGQAIDIMVGTGNPIGYDVAAFLQEHRAELGIEYIIWHQHIWRPATSGAWRSMSDRGSPTANHMDHVHVTTFGNAAG</sequence>
<dbReference type="InterPro" id="IPR058593">
    <property type="entry name" value="ARB_07466-like_C"/>
</dbReference>
<evidence type="ECO:0000259" key="1">
    <source>
        <dbReference type="Pfam" id="PF08239"/>
    </source>
</evidence>
<evidence type="ECO:0000313" key="4">
    <source>
        <dbReference type="Proteomes" id="UP000380867"/>
    </source>
</evidence>
<evidence type="ECO:0000259" key="2">
    <source>
        <dbReference type="Pfam" id="PF26571"/>
    </source>
</evidence>
<dbReference type="EMBL" id="SDPQ02000001">
    <property type="protein sequence ID" value="KAA1399672.1"/>
    <property type="molecule type" value="Genomic_DNA"/>
</dbReference>
<comment type="caution">
    <text evidence="3">The sequence shown here is derived from an EMBL/GenBank/DDBJ whole genome shotgun (WGS) entry which is preliminary data.</text>
</comment>
<reference evidence="3" key="1">
    <citation type="submission" date="2019-09" db="EMBL/GenBank/DDBJ databases">
        <authorList>
            <person name="Li J."/>
        </authorList>
    </citation>
    <scope>NUCLEOTIDE SEQUENCE [LARGE SCALE GENOMIC DNA]</scope>
    <source>
        <strain evidence="3">JCM 14732</strain>
    </source>
</reference>
<proteinExistence type="predicted"/>
<feature type="domain" description="SH3b" evidence="1">
    <location>
        <begin position="168"/>
        <end position="218"/>
    </location>
</feature>